<dbReference type="NCBIfam" id="TIGR00175">
    <property type="entry name" value="mito_nad_idh"/>
    <property type="match status" value="1"/>
</dbReference>
<evidence type="ECO:0000256" key="6">
    <source>
        <dbReference type="RuleBase" id="RU361266"/>
    </source>
</evidence>
<evidence type="ECO:0000313" key="8">
    <source>
        <dbReference type="Proteomes" id="UP000035680"/>
    </source>
</evidence>
<organism evidence="8 9">
    <name type="scientific">Strongyloides venezuelensis</name>
    <name type="common">Threadworm</name>
    <dbReference type="NCBI Taxonomy" id="75913"/>
    <lineage>
        <taxon>Eukaryota</taxon>
        <taxon>Metazoa</taxon>
        <taxon>Ecdysozoa</taxon>
        <taxon>Nematoda</taxon>
        <taxon>Chromadorea</taxon>
        <taxon>Rhabditida</taxon>
        <taxon>Tylenchina</taxon>
        <taxon>Panagrolaimomorpha</taxon>
        <taxon>Strongyloidoidea</taxon>
        <taxon>Strongyloididae</taxon>
        <taxon>Strongyloides</taxon>
    </lineage>
</organism>
<reference evidence="9" key="2">
    <citation type="submission" date="2015-08" db="UniProtKB">
        <authorList>
            <consortium name="WormBaseParasite"/>
        </authorList>
    </citation>
    <scope>IDENTIFICATION</scope>
</reference>
<comment type="similarity">
    <text evidence="2 6">Belongs to the isocitrate and isopropylmalate dehydrogenases family.</text>
</comment>
<dbReference type="InterPro" id="IPR019818">
    <property type="entry name" value="IsoCit/isopropylmalate_DH_CS"/>
</dbReference>
<dbReference type="Pfam" id="PF00180">
    <property type="entry name" value="Iso_dh"/>
    <property type="match status" value="1"/>
</dbReference>
<evidence type="ECO:0000256" key="3">
    <source>
        <dbReference type="ARBA" id="ARBA00022532"/>
    </source>
</evidence>
<dbReference type="AlphaFoldDB" id="A0A0K0F1R1"/>
<dbReference type="GO" id="GO:0051287">
    <property type="term" value="F:NAD binding"/>
    <property type="evidence" value="ECO:0007669"/>
    <property type="project" value="UniProtKB-UniRule"/>
</dbReference>
<dbReference type="InterPro" id="IPR024084">
    <property type="entry name" value="IsoPropMal-DH-like_dom"/>
</dbReference>
<reference evidence="8" key="1">
    <citation type="submission" date="2014-07" db="EMBL/GenBank/DDBJ databases">
        <authorList>
            <person name="Martin A.A"/>
            <person name="De Silva N."/>
        </authorList>
    </citation>
    <scope>NUCLEOTIDE SEQUENCE</scope>
</reference>
<proteinExistence type="inferred from homology"/>
<evidence type="ECO:0000256" key="4">
    <source>
        <dbReference type="ARBA" id="ARBA00022946"/>
    </source>
</evidence>
<dbReference type="GO" id="GO:0016616">
    <property type="term" value="F:oxidoreductase activity, acting on the CH-OH group of donors, NAD or NADP as acceptor"/>
    <property type="evidence" value="ECO:0007669"/>
    <property type="project" value="InterPro"/>
</dbReference>
<protein>
    <recommendedName>
        <fullName evidence="6">Isocitrate dehydrogenase [NAD] subunit, mitochondrial</fullName>
    </recommendedName>
</protein>
<dbReference type="SUPFAM" id="SSF53659">
    <property type="entry name" value="Isocitrate/Isopropylmalate dehydrogenase-like"/>
    <property type="match status" value="1"/>
</dbReference>
<evidence type="ECO:0000256" key="2">
    <source>
        <dbReference type="ARBA" id="ARBA00007769"/>
    </source>
</evidence>
<dbReference type="WBParaSite" id="SVE_0273600.1">
    <property type="protein sequence ID" value="SVE_0273600.1"/>
    <property type="gene ID" value="SVE_0273600"/>
</dbReference>
<dbReference type="FunFam" id="3.40.718.10:FF:000001">
    <property type="entry name" value="Isocitrate dehydrogenase [NAD] subunit, mitochondrial"/>
    <property type="match status" value="1"/>
</dbReference>
<keyword evidence="5 6" id="KW-0496">Mitochondrion</keyword>
<evidence type="ECO:0000256" key="1">
    <source>
        <dbReference type="ARBA" id="ARBA00004173"/>
    </source>
</evidence>
<evidence type="ECO:0000259" key="7">
    <source>
        <dbReference type="SMART" id="SM01329"/>
    </source>
</evidence>
<dbReference type="Gene3D" id="3.40.718.10">
    <property type="entry name" value="Isopropylmalate Dehydrogenase"/>
    <property type="match status" value="1"/>
</dbReference>
<dbReference type="Proteomes" id="UP000035680">
    <property type="component" value="Unassembled WGS sequence"/>
</dbReference>
<dbReference type="InterPro" id="IPR004434">
    <property type="entry name" value="Isocitrate_DH_NAD"/>
</dbReference>
<dbReference type="GO" id="GO:0006099">
    <property type="term" value="P:tricarboxylic acid cycle"/>
    <property type="evidence" value="ECO:0007669"/>
    <property type="project" value="UniProtKB-UniRule"/>
</dbReference>
<keyword evidence="8" id="KW-1185">Reference proteome</keyword>
<dbReference type="PANTHER" id="PTHR11835">
    <property type="entry name" value="DECARBOXYLATING DEHYDROGENASES-ISOCITRATE, ISOPROPYLMALATE, TARTRATE"/>
    <property type="match status" value="1"/>
</dbReference>
<dbReference type="STRING" id="75913.A0A0K0F1R1"/>
<dbReference type="PANTHER" id="PTHR11835:SF42">
    <property type="entry name" value="ISOCITRATE DEHYDROGENASE [NAD] SUBUNIT BETA, MITOCHONDRIAL"/>
    <property type="match status" value="1"/>
</dbReference>
<evidence type="ECO:0000256" key="5">
    <source>
        <dbReference type="ARBA" id="ARBA00023128"/>
    </source>
</evidence>
<comment type="subcellular location">
    <subcellularLocation>
        <location evidence="1 6">Mitochondrion</location>
    </subcellularLocation>
</comment>
<dbReference type="SMART" id="SM01329">
    <property type="entry name" value="Iso_dh"/>
    <property type="match status" value="1"/>
</dbReference>
<dbReference type="PROSITE" id="PS00470">
    <property type="entry name" value="IDH_IMDH"/>
    <property type="match status" value="1"/>
</dbReference>
<sequence>MYVFFHCQMTSLGRVLVNIGKRSLCTSTAPIDDVAKKVNVCLIPGDGVGPELTQSVQEVIKHTGIPIEFEEVFVSGIHYKRSTRLSEVLEALRRNNNVCLKGVIQESVYNRDNELKGLNMKMRRELDLFANVVHIKTMEGIKTRHGKELDFIIIREQTEGEYSAIEHESVPGVIECLKISTRPKIERIAKFAFDYAMKYNRKKVTCVHKANIMKLGDGLFLKICQDTAKLYPKLEFESMIVDNTCMQLVSNPDQFDVMVMPNLYGNIIDNLAAGLVGGAGVVPSKSIGSDFVMFEPGSKHSFQQALGRDIANPTAMILACANLLHHIHLDTYSDALRKAVEKTIKEGKVRTRDLGGYDSSTDFTFAVIDNYSL</sequence>
<keyword evidence="3 6" id="KW-0816">Tricarboxylic acid cycle</keyword>
<dbReference type="GO" id="GO:0005739">
    <property type="term" value="C:mitochondrion"/>
    <property type="evidence" value="ECO:0007669"/>
    <property type="project" value="UniProtKB-SubCell"/>
</dbReference>
<dbReference type="GO" id="GO:0006102">
    <property type="term" value="P:isocitrate metabolic process"/>
    <property type="evidence" value="ECO:0007669"/>
    <property type="project" value="TreeGrafter"/>
</dbReference>
<dbReference type="GO" id="GO:0000287">
    <property type="term" value="F:magnesium ion binding"/>
    <property type="evidence" value="ECO:0007669"/>
    <property type="project" value="UniProtKB-UniRule"/>
</dbReference>
<name>A0A0K0F1R1_STRVS</name>
<accession>A0A0K0F1R1</accession>
<keyword evidence="4 6" id="KW-0809">Transit peptide</keyword>
<evidence type="ECO:0000313" key="9">
    <source>
        <dbReference type="WBParaSite" id="SVE_0273600.1"/>
    </source>
</evidence>
<feature type="domain" description="Isopropylmalate dehydrogenase-like" evidence="7">
    <location>
        <begin position="39"/>
        <end position="367"/>
    </location>
</feature>